<evidence type="ECO:0000256" key="2">
    <source>
        <dbReference type="ARBA" id="ARBA00022692"/>
    </source>
</evidence>
<feature type="transmembrane region" description="Helical" evidence="5">
    <location>
        <begin position="132"/>
        <end position="155"/>
    </location>
</feature>
<evidence type="ECO:0000313" key="8">
    <source>
        <dbReference type="Proteomes" id="UP001218188"/>
    </source>
</evidence>
<dbReference type="Gene3D" id="3.30.750.24">
    <property type="entry name" value="STAS domain"/>
    <property type="match status" value="1"/>
</dbReference>
<evidence type="ECO:0000256" key="4">
    <source>
        <dbReference type="ARBA" id="ARBA00023136"/>
    </source>
</evidence>
<reference evidence="7" key="1">
    <citation type="submission" date="2023-03" db="EMBL/GenBank/DDBJ databases">
        <title>Massive genome expansion in bonnet fungi (Mycena s.s.) driven by repeated elements and novel gene families across ecological guilds.</title>
        <authorList>
            <consortium name="Lawrence Berkeley National Laboratory"/>
            <person name="Harder C.B."/>
            <person name="Miyauchi S."/>
            <person name="Viragh M."/>
            <person name="Kuo A."/>
            <person name="Thoen E."/>
            <person name="Andreopoulos B."/>
            <person name="Lu D."/>
            <person name="Skrede I."/>
            <person name="Drula E."/>
            <person name="Henrissat B."/>
            <person name="Morin E."/>
            <person name="Kohler A."/>
            <person name="Barry K."/>
            <person name="LaButti K."/>
            <person name="Morin E."/>
            <person name="Salamov A."/>
            <person name="Lipzen A."/>
            <person name="Mereny Z."/>
            <person name="Hegedus B."/>
            <person name="Baldrian P."/>
            <person name="Stursova M."/>
            <person name="Weitz H."/>
            <person name="Taylor A."/>
            <person name="Grigoriev I.V."/>
            <person name="Nagy L.G."/>
            <person name="Martin F."/>
            <person name="Kauserud H."/>
        </authorList>
    </citation>
    <scope>NUCLEOTIDE SEQUENCE</scope>
    <source>
        <strain evidence="7">CBHHK200</strain>
    </source>
</reference>
<dbReference type="InterPro" id="IPR002645">
    <property type="entry name" value="STAS_dom"/>
</dbReference>
<name>A0AAD6T0K2_9AGAR</name>
<dbReference type="PANTHER" id="PTHR43310:SF4">
    <property type="entry name" value="AFR304WP"/>
    <property type="match status" value="1"/>
</dbReference>
<feature type="transmembrane region" description="Helical" evidence="5">
    <location>
        <begin position="90"/>
        <end position="112"/>
    </location>
</feature>
<feature type="domain" description="STAS" evidence="6">
    <location>
        <begin position="464"/>
        <end position="543"/>
    </location>
</feature>
<accession>A0AAD6T0K2</accession>
<keyword evidence="8" id="KW-1185">Reference proteome</keyword>
<sequence length="773" mass="83716">MFIMSALTSQIPMTLGGSRFPGGVGAMLIEILPFLRGVAIDIRGALGDDHPGLVPTVMAAYALSSILTGVAFLLLGLLKIGSLVAYFPQTVLTGAVGAIGLSLFVLGLGLPLSPSATPLALSNVASTLFYKGHLGILAASFFPALILAVTLRSRYVELWTRGFSRSPYYVPVCMFTVLCVFWIVVRSLKIRHEHLITAGWLFAVHPATSSSALVASWNYWALFNFKLVEWWAFKSAIQNLVLSVVIGVLNLPIYVPTIAFTLDMSYDMDHELLGQGVGNIFAGLVGTIPNIIQYSYSVYVTRAKGGRFELAITIALSIALFFTAGLLLPYVPTILASVFVLFIGIELFLEAMWEASKTLTWMEYGVVVSTLVACTFLGFAQGFGVGIGAATFVYFMYGVIDSPARVTRWNEWNELQQTKNQDEDHVSAPLEGRLLLPRNHTPAAITLNVPQTSAVLSTDVKTVADPDLLQKLNARVLVLSGYIFFASVPSLERALLSSSDSVAFFILDLERAHRIETAAARGLLRCVRDLQLKNSVLVVCGVRQLSGLQADFARAEVPLVFDPASAGTEKGVPAFVTREACLVWCQKESDRRMALADKVEGVDTETMNGAFETFCQLFDFELDAVLNAEGLGMLPAVGPTTTQMTGFIEAGGHITTYLPGQNIQCVGIAFVVEGELHRISAAPTADTGVIRPSVQRLFTVLPRETLRALRNRFPALARGEAPRVRVFKPGNVLDSRSNMDRVVAKTGSSVVDIRGGKLIAWAQATLDGQTQTD</sequence>
<feature type="transmembrane region" description="Helical" evidence="5">
    <location>
        <begin position="272"/>
        <end position="296"/>
    </location>
</feature>
<dbReference type="PANTHER" id="PTHR43310">
    <property type="entry name" value="SULFATE TRANSPORTER YBAR-RELATED"/>
    <property type="match status" value="1"/>
</dbReference>
<dbReference type="AlphaFoldDB" id="A0AAD6T0K2"/>
<feature type="transmembrane region" description="Helical" evidence="5">
    <location>
        <begin position="59"/>
        <end position="78"/>
    </location>
</feature>
<comment type="caution">
    <text evidence="7">The sequence shown here is derived from an EMBL/GenBank/DDBJ whole genome shotgun (WGS) entry which is preliminary data.</text>
</comment>
<feature type="transmembrane region" description="Helical" evidence="5">
    <location>
        <begin position="20"/>
        <end position="39"/>
    </location>
</feature>
<feature type="transmembrane region" description="Helical" evidence="5">
    <location>
        <begin position="197"/>
        <end position="220"/>
    </location>
</feature>
<protein>
    <recommendedName>
        <fullName evidence="6">STAS domain-containing protein</fullName>
    </recommendedName>
</protein>
<feature type="transmembrane region" description="Helical" evidence="5">
    <location>
        <begin position="334"/>
        <end position="352"/>
    </location>
</feature>
<feature type="transmembrane region" description="Helical" evidence="5">
    <location>
        <begin position="308"/>
        <end position="328"/>
    </location>
</feature>
<comment type="subcellular location">
    <subcellularLocation>
        <location evidence="1">Membrane</location>
        <topology evidence="1">Multi-pass membrane protein</topology>
    </subcellularLocation>
</comment>
<dbReference type="GO" id="GO:0016020">
    <property type="term" value="C:membrane"/>
    <property type="evidence" value="ECO:0007669"/>
    <property type="project" value="UniProtKB-SubCell"/>
</dbReference>
<evidence type="ECO:0000256" key="3">
    <source>
        <dbReference type="ARBA" id="ARBA00022989"/>
    </source>
</evidence>
<keyword evidence="2 5" id="KW-0812">Transmembrane</keyword>
<evidence type="ECO:0000256" key="5">
    <source>
        <dbReference type="SAM" id="Phobius"/>
    </source>
</evidence>
<evidence type="ECO:0000256" key="1">
    <source>
        <dbReference type="ARBA" id="ARBA00004141"/>
    </source>
</evidence>
<dbReference type="EMBL" id="JARJCM010000040">
    <property type="protein sequence ID" value="KAJ7036917.1"/>
    <property type="molecule type" value="Genomic_DNA"/>
</dbReference>
<dbReference type="InterPro" id="IPR036513">
    <property type="entry name" value="STAS_dom_sf"/>
</dbReference>
<dbReference type="InterPro" id="IPR052706">
    <property type="entry name" value="Membrane-Transporter-like"/>
</dbReference>
<dbReference type="SUPFAM" id="SSF52091">
    <property type="entry name" value="SpoIIaa-like"/>
    <property type="match status" value="1"/>
</dbReference>
<keyword evidence="4 5" id="KW-0472">Membrane</keyword>
<dbReference type="Proteomes" id="UP001218188">
    <property type="component" value="Unassembled WGS sequence"/>
</dbReference>
<dbReference type="InterPro" id="IPR011547">
    <property type="entry name" value="SLC26A/SulP_dom"/>
</dbReference>
<keyword evidence="3 5" id="KW-1133">Transmembrane helix</keyword>
<feature type="transmembrane region" description="Helical" evidence="5">
    <location>
        <begin position="364"/>
        <end position="397"/>
    </location>
</feature>
<gene>
    <name evidence="7" type="ORF">C8F04DRAFT_457262</name>
</gene>
<evidence type="ECO:0000313" key="7">
    <source>
        <dbReference type="EMBL" id="KAJ7036917.1"/>
    </source>
</evidence>
<dbReference type="PROSITE" id="PS50801">
    <property type="entry name" value="STAS"/>
    <property type="match status" value="1"/>
</dbReference>
<feature type="transmembrane region" description="Helical" evidence="5">
    <location>
        <begin position="240"/>
        <end position="260"/>
    </location>
</feature>
<proteinExistence type="predicted"/>
<dbReference type="Pfam" id="PF00916">
    <property type="entry name" value="Sulfate_transp"/>
    <property type="match status" value="1"/>
</dbReference>
<feature type="transmembrane region" description="Helical" evidence="5">
    <location>
        <begin position="167"/>
        <end position="185"/>
    </location>
</feature>
<dbReference type="Pfam" id="PF01740">
    <property type="entry name" value="STAS"/>
    <property type="match status" value="1"/>
</dbReference>
<evidence type="ECO:0000259" key="6">
    <source>
        <dbReference type="PROSITE" id="PS50801"/>
    </source>
</evidence>
<organism evidence="7 8">
    <name type="scientific">Mycena alexandri</name>
    <dbReference type="NCBI Taxonomy" id="1745969"/>
    <lineage>
        <taxon>Eukaryota</taxon>
        <taxon>Fungi</taxon>
        <taxon>Dikarya</taxon>
        <taxon>Basidiomycota</taxon>
        <taxon>Agaricomycotina</taxon>
        <taxon>Agaricomycetes</taxon>
        <taxon>Agaricomycetidae</taxon>
        <taxon>Agaricales</taxon>
        <taxon>Marasmiineae</taxon>
        <taxon>Mycenaceae</taxon>
        <taxon>Mycena</taxon>
    </lineage>
</organism>